<dbReference type="GO" id="GO:0004622">
    <property type="term" value="F:phosphatidylcholine lysophospholipase activity"/>
    <property type="evidence" value="ECO:0007669"/>
    <property type="project" value="TreeGrafter"/>
</dbReference>
<evidence type="ECO:0008006" key="4">
    <source>
        <dbReference type="Google" id="ProtNLM"/>
    </source>
</evidence>
<keyword evidence="1" id="KW-0812">Transmembrane</keyword>
<dbReference type="InterPro" id="IPR036514">
    <property type="entry name" value="SGNH_hydro_sf"/>
</dbReference>
<feature type="transmembrane region" description="Helical" evidence="1">
    <location>
        <begin position="6"/>
        <end position="25"/>
    </location>
</feature>
<dbReference type="AlphaFoldDB" id="A0A4P9W894"/>
<dbReference type="Gene3D" id="3.40.50.1110">
    <property type="entry name" value="SGNH hydrolase"/>
    <property type="match status" value="1"/>
</dbReference>
<organism evidence="2 3">
    <name type="scientific">Blyttiomyces helicus</name>
    <dbReference type="NCBI Taxonomy" id="388810"/>
    <lineage>
        <taxon>Eukaryota</taxon>
        <taxon>Fungi</taxon>
        <taxon>Fungi incertae sedis</taxon>
        <taxon>Chytridiomycota</taxon>
        <taxon>Chytridiomycota incertae sedis</taxon>
        <taxon>Chytridiomycetes</taxon>
        <taxon>Chytridiomycetes incertae sedis</taxon>
        <taxon>Blyttiomyces</taxon>
    </lineage>
</organism>
<dbReference type="PANTHER" id="PTHR30383">
    <property type="entry name" value="THIOESTERASE 1/PROTEASE 1/LYSOPHOSPHOLIPASE L1"/>
    <property type="match status" value="1"/>
</dbReference>
<name>A0A4P9W894_9FUNG</name>
<accession>A0A4P9W894</accession>
<evidence type="ECO:0000313" key="3">
    <source>
        <dbReference type="Proteomes" id="UP000269721"/>
    </source>
</evidence>
<evidence type="ECO:0000313" key="2">
    <source>
        <dbReference type="EMBL" id="RKO87010.1"/>
    </source>
</evidence>
<keyword evidence="3" id="KW-1185">Reference proteome</keyword>
<protein>
    <recommendedName>
        <fullName evidence="4">SGNH hydrolase-type esterase domain-containing protein</fullName>
    </recommendedName>
</protein>
<keyword evidence="1" id="KW-1133">Transmembrane helix</keyword>
<dbReference type="PANTHER" id="PTHR30383:SF5">
    <property type="entry name" value="SGNH HYDROLASE-TYPE ESTERASE DOMAIN-CONTAINING PROTEIN"/>
    <property type="match status" value="1"/>
</dbReference>
<gene>
    <name evidence="2" type="ORF">BDK51DRAFT_34760</name>
</gene>
<proteinExistence type="predicted"/>
<dbReference type="InterPro" id="IPR051532">
    <property type="entry name" value="Ester_Hydrolysis_Enzymes"/>
</dbReference>
<dbReference type="Pfam" id="PF00657">
    <property type="entry name" value="Lipase_GDSL"/>
    <property type="match status" value="1"/>
</dbReference>
<evidence type="ECO:0000256" key="1">
    <source>
        <dbReference type="SAM" id="Phobius"/>
    </source>
</evidence>
<dbReference type="SUPFAM" id="SSF52266">
    <property type="entry name" value="SGNH hydrolase"/>
    <property type="match status" value="1"/>
</dbReference>
<sequence length="311" mass="35240">MPSNETVTAFLVPLTMFLQLLWIRFNHRLTYLRRPPPQWISSMSTYETNPSASFRNKIVILGDDFAYGIGDHVSMGDSPGLASHLRRALRSEKLLRQSWVVYNCGVRKSTSEQWLDSFGGGEGGGQQWSTPSTKSLFAKVFDNPRYSDADSVIIFLGFNDSRYPQPSPARRISAESTRPSLTPDQTIQNLSAITRVLRAMGKDVWVLPVATFGDHKHVKEIGEGNIQRNEMILELGNNLHPPRPTSDKSDVQVGPRIDMLHYEYRGKRLYWLDGEHFSSAGYKKLAKDLADQMATSLVKREFAKFREQLGM</sequence>
<dbReference type="EMBL" id="KZ997746">
    <property type="protein sequence ID" value="RKO87010.1"/>
    <property type="molecule type" value="Genomic_DNA"/>
</dbReference>
<reference evidence="3" key="1">
    <citation type="journal article" date="2018" name="Nat. Microbiol.">
        <title>Leveraging single-cell genomics to expand the fungal tree of life.</title>
        <authorList>
            <person name="Ahrendt S.R."/>
            <person name="Quandt C.A."/>
            <person name="Ciobanu D."/>
            <person name="Clum A."/>
            <person name="Salamov A."/>
            <person name="Andreopoulos B."/>
            <person name="Cheng J.F."/>
            <person name="Woyke T."/>
            <person name="Pelin A."/>
            <person name="Henrissat B."/>
            <person name="Reynolds N.K."/>
            <person name="Benny G.L."/>
            <person name="Smith M.E."/>
            <person name="James T.Y."/>
            <person name="Grigoriev I.V."/>
        </authorList>
    </citation>
    <scope>NUCLEOTIDE SEQUENCE [LARGE SCALE GENOMIC DNA]</scope>
</reference>
<dbReference type="InterPro" id="IPR001087">
    <property type="entry name" value="GDSL"/>
</dbReference>
<dbReference type="OrthoDB" id="57748at2759"/>
<keyword evidence="1" id="KW-0472">Membrane</keyword>
<dbReference type="CDD" id="cd00229">
    <property type="entry name" value="SGNH_hydrolase"/>
    <property type="match status" value="1"/>
</dbReference>
<dbReference type="Proteomes" id="UP000269721">
    <property type="component" value="Unassembled WGS sequence"/>
</dbReference>